<dbReference type="EMBL" id="JADIKK010000008">
    <property type="protein sequence ID" value="MFK2876293.1"/>
    <property type="molecule type" value="Genomic_DNA"/>
</dbReference>
<comment type="caution">
    <text evidence="1">The sequence shown here is derived from an EMBL/GenBank/DDBJ whole genome shotgun (WGS) entry which is preliminary data.</text>
</comment>
<organism evidence="1 4">
    <name type="scientific">Rhodanobacter hydrolyticus</name>
    <dbReference type="NCBI Taxonomy" id="2250595"/>
    <lineage>
        <taxon>Bacteria</taxon>
        <taxon>Pseudomonadati</taxon>
        <taxon>Pseudomonadota</taxon>
        <taxon>Gammaproteobacteria</taxon>
        <taxon>Lysobacterales</taxon>
        <taxon>Rhodanobacteraceae</taxon>
        <taxon>Rhodanobacter</taxon>
    </lineage>
</organism>
<sequence length="62" mass="6982">MSDNVGSRRTLREKSGVGAFLRGMVDLRKRVLCKNKIGATAVTDFALLARPDALFRTLERRF</sequence>
<name>A0ABW8J2L2_9GAMM</name>
<reference evidence="1 4" key="1">
    <citation type="submission" date="2020-10" db="EMBL/GenBank/DDBJ databases">
        <title>Phylogeny of dyella-like bacteria.</title>
        <authorList>
            <person name="Fu J."/>
        </authorList>
    </citation>
    <scope>NUCLEOTIDE SEQUENCE [LARGE SCALE GENOMIC DNA]</scope>
    <source>
        <strain evidence="1 4">KACC 19113</strain>
    </source>
</reference>
<evidence type="ECO:0000313" key="2">
    <source>
        <dbReference type="EMBL" id="MFK2876293.1"/>
    </source>
</evidence>
<keyword evidence="4" id="KW-1185">Reference proteome</keyword>
<accession>A0ABW8J2L2</accession>
<protein>
    <submittedName>
        <fullName evidence="1">Uncharacterized protein</fullName>
    </submittedName>
</protein>
<evidence type="ECO:0000313" key="3">
    <source>
        <dbReference type="EMBL" id="MFK2879858.1"/>
    </source>
</evidence>
<proteinExistence type="predicted"/>
<dbReference type="EMBL" id="JADIKK010000008">
    <property type="protein sequence ID" value="MFK2879858.1"/>
    <property type="molecule type" value="Genomic_DNA"/>
</dbReference>
<gene>
    <name evidence="1" type="ORF">ISP25_01970</name>
    <name evidence="2" type="ORF">ISP25_04330</name>
    <name evidence="3" type="ORF">ISP25_22590</name>
</gene>
<dbReference type="Proteomes" id="UP001620339">
    <property type="component" value="Unassembled WGS sequence"/>
</dbReference>
<evidence type="ECO:0000313" key="1">
    <source>
        <dbReference type="EMBL" id="MFK2875839.1"/>
    </source>
</evidence>
<evidence type="ECO:0000313" key="4">
    <source>
        <dbReference type="Proteomes" id="UP001620339"/>
    </source>
</evidence>
<dbReference type="EMBL" id="JADIKK010000007">
    <property type="protein sequence ID" value="MFK2875839.1"/>
    <property type="molecule type" value="Genomic_DNA"/>
</dbReference>
<dbReference type="RefSeq" id="WP_404611949.1">
    <property type="nucleotide sequence ID" value="NZ_JADIKK010000007.1"/>
</dbReference>